<dbReference type="AlphaFoldDB" id="A0A6M4IKT8"/>
<evidence type="ECO:0000313" key="2">
    <source>
        <dbReference type="Proteomes" id="UP000500938"/>
    </source>
</evidence>
<dbReference type="SUPFAM" id="SSF69754">
    <property type="entry name" value="Ribosome binding protein Y (YfiA homologue)"/>
    <property type="match status" value="1"/>
</dbReference>
<dbReference type="Proteomes" id="UP000500938">
    <property type="component" value="Chromosome"/>
</dbReference>
<dbReference type="Pfam" id="PF02482">
    <property type="entry name" value="Ribosomal_S30AE"/>
    <property type="match status" value="1"/>
</dbReference>
<evidence type="ECO:0000313" key="1">
    <source>
        <dbReference type="EMBL" id="QJR35250.1"/>
    </source>
</evidence>
<sequence>MEIILHAHHAEVTESLRAQAEAAVIRLAKRLHRVANAIVRFVGDGETRRVEIVLQRARSRELFVHADARAFAPALSAAVHRLESQVSRVRRSRRVPTDGDRTG</sequence>
<dbReference type="Gene3D" id="3.30.160.100">
    <property type="entry name" value="Ribosome hibernation promotion factor-like"/>
    <property type="match status" value="1"/>
</dbReference>
<dbReference type="InterPro" id="IPR036567">
    <property type="entry name" value="RHF-like"/>
</dbReference>
<accession>A0A6M4IKT8</accession>
<organism evidence="1 2">
    <name type="scientific">Gemmatimonas groenlandica</name>
    <dbReference type="NCBI Taxonomy" id="2732249"/>
    <lineage>
        <taxon>Bacteria</taxon>
        <taxon>Pseudomonadati</taxon>
        <taxon>Gemmatimonadota</taxon>
        <taxon>Gemmatimonadia</taxon>
        <taxon>Gemmatimonadales</taxon>
        <taxon>Gemmatimonadaceae</taxon>
        <taxon>Gemmatimonas</taxon>
    </lineage>
</organism>
<name>A0A6M4IKT8_9BACT</name>
<dbReference type="InterPro" id="IPR003489">
    <property type="entry name" value="RHF/RaiA"/>
</dbReference>
<dbReference type="KEGG" id="ggr:HKW67_06910"/>
<reference evidence="1 2" key="1">
    <citation type="submission" date="2020-05" db="EMBL/GenBank/DDBJ databases">
        <title>Complete genome sequence of Gemmatimonas greenlandica TET16.</title>
        <authorList>
            <person name="Zeng Y."/>
        </authorList>
    </citation>
    <scope>NUCLEOTIDE SEQUENCE [LARGE SCALE GENOMIC DNA]</scope>
    <source>
        <strain evidence="1 2">TET16</strain>
    </source>
</reference>
<dbReference type="EMBL" id="CP053085">
    <property type="protein sequence ID" value="QJR35250.1"/>
    <property type="molecule type" value="Genomic_DNA"/>
</dbReference>
<protein>
    <recommendedName>
        <fullName evidence="3">Ribosome-associated translation inhibitor RaiA</fullName>
    </recommendedName>
</protein>
<dbReference type="RefSeq" id="WP_171224680.1">
    <property type="nucleotide sequence ID" value="NZ_CP053085.1"/>
</dbReference>
<gene>
    <name evidence="1" type="ORF">HKW67_06910</name>
</gene>
<evidence type="ECO:0008006" key="3">
    <source>
        <dbReference type="Google" id="ProtNLM"/>
    </source>
</evidence>
<proteinExistence type="predicted"/>
<keyword evidence="2" id="KW-1185">Reference proteome</keyword>